<organism evidence="3 4">
    <name type="scientific">Capronia coronata CBS 617.96</name>
    <dbReference type="NCBI Taxonomy" id="1182541"/>
    <lineage>
        <taxon>Eukaryota</taxon>
        <taxon>Fungi</taxon>
        <taxon>Dikarya</taxon>
        <taxon>Ascomycota</taxon>
        <taxon>Pezizomycotina</taxon>
        <taxon>Eurotiomycetes</taxon>
        <taxon>Chaetothyriomycetidae</taxon>
        <taxon>Chaetothyriales</taxon>
        <taxon>Herpotrichiellaceae</taxon>
        <taxon>Capronia</taxon>
    </lineage>
</organism>
<reference evidence="3 4" key="1">
    <citation type="submission" date="2013-03" db="EMBL/GenBank/DDBJ databases">
        <title>The Genome Sequence of Capronia coronata CBS 617.96.</title>
        <authorList>
            <consortium name="The Broad Institute Genomics Platform"/>
            <person name="Cuomo C."/>
            <person name="de Hoog S."/>
            <person name="Gorbushina A."/>
            <person name="Walker B."/>
            <person name="Young S.K."/>
            <person name="Zeng Q."/>
            <person name="Gargeya S."/>
            <person name="Fitzgerald M."/>
            <person name="Haas B."/>
            <person name="Abouelleil A."/>
            <person name="Allen A.W."/>
            <person name="Alvarado L."/>
            <person name="Arachchi H.M."/>
            <person name="Berlin A.M."/>
            <person name="Chapman S.B."/>
            <person name="Gainer-Dewar J."/>
            <person name="Goldberg J."/>
            <person name="Griggs A."/>
            <person name="Gujja S."/>
            <person name="Hansen M."/>
            <person name="Howarth C."/>
            <person name="Imamovic A."/>
            <person name="Ireland A."/>
            <person name="Larimer J."/>
            <person name="McCowan C."/>
            <person name="Murphy C."/>
            <person name="Pearson M."/>
            <person name="Poon T.W."/>
            <person name="Priest M."/>
            <person name="Roberts A."/>
            <person name="Saif S."/>
            <person name="Shea T."/>
            <person name="Sisk P."/>
            <person name="Sykes S."/>
            <person name="Wortman J."/>
            <person name="Nusbaum C."/>
            <person name="Birren B."/>
        </authorList>
    </citation>
    <scope>NUCLEOTIDE SEQUENCE [LARGE SCALE GENOMIC DNA]</scope>
    <source>
        <strain evidence="3 4">CBS 617.96</strain>
    </source>
</reference>
<dbReference type="GO" id="GO:0003700">
    <property type="term" value="F:DNA-binding transcription factor activity"/>
    <property type="evidence" value="ECO:0007669"/>
    <property type="project" value="InterPro"/>
</dbReference>
<keyword evidence="4" id="KW-1185">Reference proteome</keyword>
<dbReference type="HOGENOM" id="CLU_027434_0_0_1"/>
<comment type="caution">
    <text evidence="3">The sequence shown here is derived from an EMBL/GenBank/DDBJ whole genome shotgun (WGS) entry which is preliminary data.</text>
</comment>
<evidence type="ECO:0000313" key="4">
    <source>
        <dbReference type="Proteomes" id="UP000019484"/>
    </source>
</evidence>
<feature type="compositionally biased region" description="Basic and acidic residues" evidence="1">
    <location>
        <begin position="27"/>
        <end position="41"/>
    </location>
</feature>
<dbReference type="CDD" id="cd14688">
    <property type="entry name" value="bZIP_YAP"/>
    <property type="match status" value="1"/>
</dbReference>
<dbReference type="PROSITE" id="PS00036">
    <property type="entry name" value="BZIP_BASIC"/>
    <property type="match status" value="1"/>
</dbReference>
<accession>W9XE44</accession>
<gene>
    <name evidence="3" type="ORF">A1O1_08853</name>
</gene>
<dbReference type="InterPro" id="IPR004827">
    <property type="entry name" value="bZIP"/>
</dbReference>
<dbReference type="SUPFAM" id="SSF57959">
    <property type="entry name" value="Leucine zipper domain"/>
    <property type="match status" value="1"/>
</dbReference>
<dbReference type="InterPro" id="IPR046347">
    <property type="entry name" value="bZIP_sf"/>
</dbReference>
<dbReference type="OrthoDB" id="5973539at2759"/>
<dbReference type="Proteomes" id="UP000019484">
    <property type="component" value="Unassembled WGS sequence"/>
</dbReference>
<feature type="compositionally biased region" description="Polar residues" evidence="1">
    <location>
        <begin position="1"/>
        <end position="17"/>
    </location>
</feature>
<dbReference type="Pfam" id="PF11905">
    <property type="entry name" value="DUF3425"/>
    <property type="match status" value="1"/>
</dbReference>
<feature type="region of interest" description="Disordered" evidence="1">
    <location>
        <begin position="1"/>
        <end position="41"/>
    </location>
</feature>
<name>W9XE44_9EURO</name>
<proteinExistence type="predicted"/>
<dbReference type="EMBL" id="AMWN01000011">
    <property type="protein sequence ID" value="EXJ78453.1"/>
    <property type="molecule type" value="Genomic_DNA"/>
</dbReference>
<dbReference type="InterPro" id="IPR021833">
    <property type="entry name" value="DUF3425"/>
</dbReference>
<protein>
    <recommendedName>
        <fullName evidence="2">BZIP domain-containing protein</fullName>
    </recommendedName>
</protein>
<dbReference type="eggNOG" id="ENOG502SP0F">
    <property type="taxonomic scope" value="Eukaryota"/>
</dbReference>
<feature type="domain" description="BZIP" evidence="2">
    <location>
        <begin position="30"/>
        <end position="45"/>
    </location>
</feature>
<dbReference type="RefSeq" id="XP_007727901.1">
    <property type="nucleotide sequence ID" value="XM_007729711.1"/>
</dbReference>
<evidence type="ECO:0000259" key="2">
    <source>
        <dbReference type="PROSITE" id="PS00036"/>
    </source>
</evidence>
<dbReference type="Gene3D" id="1.20.5.170">
    <property type="match status" value="1"/>
</dbReference>
<sequence length="517" mass="57655">MVEQHGGSTNQSTTASGDSRKPYVRILTDKRREQNRRAQKAYRERLKKKLDALDEQTGVVQPDVPQHAASTDIDRDGLGLSQATTPPTIPTTNPHIIDLADAFVAAGDLPIGQTSGTGFHLQLGAGAQSLQSPQPEVVEHVHEEYGDIDLRHIWAIPDQRSTASPEGDLTTVTSTRIRPNPLSKADMTMTLMTPQQSHHSSPQQNFAMDCYRPPKRTMADPYINHMRLVGEGNIEACIEVGLALKISRTAYMNDHPSHFPGCYVALQNHTSACSSWPPSSVRVSYRFFKTAISVTTDLFEHIKALRPALRPTPTQLLHAHPSYLDCIVFPYFRDNAVRASAEGTLDHAALFMDIMHGGMVCWGGMSGVAHRHSNRTSARKTRRDMRESVAWSTRSWEAKRWFLRKWSHLIGTEQEELDRDDHDGIWRASRWWWNMRGEYDSGSDCDDDDTGDDDVDAVYDVDYNGGGVGGDTYNGQGNHLDEEAFETIPHVQPRWQGPAVGPLTGRVKEVEGTGHCL</sequence>
<dbReference type="GeneID" id="19163700"/>
<dbReference type="AlphaFoldDB" id="W9XE44"/>
<dbReference type="PANTHER" id="PTHR38116">
    <property type="entry name" value="CHROMOSOME 7, WHOLE GENOME SHOTGUN SEQUENCE"/>
    <property type="match status" value="1"/>
</dbReference>
<dbReference type="PANTHER" id="PTHR38116:SF5">
    <property type="entry name" value="BZIP DOMAIN-CONTAINING PROTEIN"/>
    <property type="match status" value="1"/>
</dbReference>
<evidence type="ECO:0000256" key="1">
    <source>
        <dbReference type="SAM" id="MobiDB-lite"/>
    </source>
</evidence>
<evidence type="ECO:0000313" key="3">
    <source>
        <dbReference type="EMBL" id="EXJ78453.1"/>
    </source>
</evidence>